<accession>A0A2H0WN11</accession>
<dbReference type="EMBL" id="PEZJ01000012">
    <property type="protein sequence ID" value="PIS14036.1"/>
    <property type="molecule type" value="Genomic_DNA"/>
</dbReference>
<dbReference type="Proteomes" id="UP000230033">
    <property type="component" value="Unassembled WGS sequence"/>
</dbReference>
<dbReference type="GO" id="GO:0016787">
    <property type="term" value="F:hydrolase activity"/>
    <property type="evidence" value="ECO:0007669"/>
    <property type="project" value="UniProtKB-KW"/>
</dbReference>
<dbReference type="Pfam" id="PF01966">
    <property type="entry name" value="HD"/>
    <property type="match status" value="1"/>
</dbReference>
<dbReference type="PANTHER" id="PTHR33594:SF1">
    <property type="entry name" value="HD_PDEASE DOMAIN-CONTAINING PROTEIN"/>
    <property type="match status" value="1"/>
</dbReference>
<evidence type="ECO:0000313" key="2">
    <source>
        <dbReference type="EMBL" id="PIS14036.1"/>
    </source>
</evidence>
<dbReference type="CDD" id="cd00077">
    <property type="entry name" value="HDc"/>
    <property type="match status" value="1"/>
</dbReference>
<proteinExistence type="predicted"/>
<dbReference type="AlphaFoldDB" id="A0A2H0WN11"/>
<dbReference type="InterPro" id="IPR006674">
    <property type="entry name" value="HD_domain"/>
</dbReference>
<organism evidence="2 3">
    <name type="scientific">Candidatus Shapirobacteria bacterium CG09_land_8_20_14_0_10_47_13</name>
    <dbReference type="NCBI Taxonomy" id="1974481"/>
    <lineage>
        <taxon>Bacteria</taxon>
        <taxon>Candidatus Shapironibacteriota</taxon>
    </lineage>
</organism>
<dbReference type="PANTHER" id="PTHR33594">
    <property type="entry name" value="SUPERFAMILY HYDROLASE, PUTATIVE (AFU_ORTHOLOGUE AFUA_1G03035)-RELATED"/>
    <property type="match status" value="1"/>
</dbReference>
<gene>
    <name evidence="2" type="ORF">COT65_00995</name>
</gene>
<evidence type="ECO:0000259" key="1">
    <source>
        <dbReference type="SMART" id="SM00471"/>
    </source>
</evidence>
<sequence>MDTKIRQNLISEAKKRIAADDPSHDFTHTQRVLENALNIAKKEGGDLEIIIPAALFHDLITYPKNDPREKISKVEQAILGTSPHGLKPTFLEAKIVQDADLLEATGAIAIMRTFASSGKMNRPFYSPEGPFAQKRELDDLAYAVDLFYTRLLNADERMDTLAAKKIAKRRIKFLQQFLAEFQEELQGK</sequence>
<protein>
    <submittedName>
        <fullName evidence="2">Phosphohydrolase</fullName>
    </submittedName>
</protein>
<dbReference type="Gene3D" id="1.10.3210.10">
    <property type="entry name" value="Hypothetical protein af1432"/>
    <property type="match status" value="1"/>
</dbReference>
<keyword evidence="2" id="KW-0378">Hydrolase</keyword>
<name>A0A2H0WN11_9BACT</name>
<feature type="domain" description="HD/PDEase" evidence="1">
    <location>
        <begin position="21"/>
        <end position="114"/>
    </location>
</feature>
<dbReference type="SUPFAM" id="SSF109604">
    <property type="entry name" value="HD-domain/PDEase-like"/>
    <property type="match status" value="1"/>
</dbReference>
<evidence type="ECO:0000313" key="3">
    <source>
        <dbReference type="Proteomes" id="UP000230033"/>
    </source>
</evidence>
<comment type="caution">
    <text evidence="2">The sequence shown here is derived from an EMBL/GenBank/DDBJ whole genome shotgun (WGS) entry which is preliminary data.</text>
</comment>
<dbReference type="SMART" id="SM00471">
    <property type="entry name" value="HDc"/>
    <property type="match status" value="1"/>
</dbReference>
<reference evidence="3" key="1">
    <citation type="submission" date="2017-09" db="EMBL/GenBank/DDBJ databases">
        <title>Depth-based differentiation of microbial function through sediment-hosted aquifers and enrichment of novel symbionts in the deep terrestrial subsurface.</title>
        <authorList>
            <person name="Probst A.J."/>
            <person name="Ladd B."/>
            <person name="Jarett J.K."/>
            <person name="Geller-Mcgrath D.E."/>
            <person name="Sieber C.M.K."/>
            <person name="Emerson J.B."/>
            <person name="Anantharaman K."/>
            <person name="Thomas B.C."/>
            <person name="Malmstrom R."/>
            <person name="Stieglmeier M."/>
            <person name="Klingl A."/>
            <person name="Woyke T."/>
            <person name="Ryan C.M."/>
            <person name="Banfield J.F."/>
        </authorList>
    </citation>
    <scope>NUCLEOTIDE SEQUENCE [LARGE SCALE GENOMIC DNA]</scope>
</reference>
<dbReference type="InterPro" id="IPR003607">
    <property type="entry name" value="HD/PDEase_dom"/>
</dbReference>
<dbReference type="Gene3D" id="1.10.3210.50">
    <property type="match status" value="1"/>
</dbReference>